<evidence type="ECO:0000256" key="1">
    <source>
        <dbReference type="ARBA" id="ARBA00004370"/>
    </source>
</evidence>
<accession>A0A2H0UAC0</accession>
<organism evidence="7 8">
    <name type="scientific">Candidatus Kaiserbacteria bacterium CG10_big_fil_rev_8_21_14_0_10_56_12</name>
    <dbReference type="NCBI Taxonomy" id="1974611"/>
    <lineage>
        <taxon>Bacteria</taxon>
        <taxon>Candidatus Kaiseribacteriota</taxon>
    </lineage>
</organism>
<evidence type="ECO:0000256" key="6">
    <source>
        <dbReference type="ARBA" id="ARBA00023310"/>
    </source>
</evidence>
<evidence type="ECO:0000256" key="3">
    <source>
        <dbReference type="ARBA" id="ARBA00022781"/>
    </source>
</evidence>
<dbReference type="GO" id="GO:0046933">
    <property type="term" value="F:proton-transporting ATP synthase activity, rotational mechanism"/>
    <property type="evidence" value="ECO:0007669"/>
    <property type="project" value="InterPro"/>
</dbReference>
<keyword evidence="4" id="KW-0406">Ion transport</keyword>
<dbReference type="InterPro" id="IPR000711">
    <property type="entry name" value="ATPase_OSCP/dsu"/>
</dbReference>
<dbReference type="Pfam" id="PF00213">
    <property type="entry name" value="OSCP"/>
    <property type="match status" value="1"/>
</dbReference>
<reference evidence="8" key="1">
    <citation type="submission" date="2017-09" db="EMBL/GenBank/DDBJ databases">
        <title>Depth-based differentiation of microbial function through sediment-hosted aquifers and enrichment of novel symbionts in the deep terrestrial subsurface.</title>
        <authorList>
            <person name="Probst A.J."/>
            <person name="Ladd B."/>
            <person name="Jarett J.K."/>
            <person name="Geller-Mcgrath D.E."/>
            <person name="Sieber C.M.K."/>
            <person name="Emerson J.B."/>
            <person name="Anantharaman K."/>
            <person name="Thomas B.C."/>
            <person name="Malmstrom R."/>
            <person name="Stieglmeier M."/>
            <person name="Klingl A."/>
            <person name="Woyke T."/>
            <person name="Ryan C.M."/>
            <person name="Banfield J.F."/>
        </authorList>
    </citation>
    <scope>NUCLEOTIDE SEQUENCE [LARGE SCALE GENOMIC DNA]</scope>
</reference>
<name>A0A2H0UAC0_9BACT</name>
<evidence type="ECO:0000313" key="7">
    <source>
        <dbReference type="EMBL" id="PIR83342.1"/>
    </source>
</evidence>
<dbReference type="Proteomes" id="UP000230179">
    <property type="component" value="Unassembled WGS sequence"/>
</dbReference>
<comment type="subcellular location">
    <subcellularLocation>
        <location evidence="1">Membrane</location>
    </subcellularLocation>
</comment>
<evidence type="ECO:0000313" key="8">
    <source>
        <dbReference type="Proteomes" id="UP000230179"/>
    </source>
</evidence>
<dbReference type="EMBL" id="PFBL01000007">
    <property type="protein sequence ID" value="PIR83342.1"/>
    <property type="molecule type" value="Genomic_DNA"/>
</dbReference>
<comment type="caution">
    <text evidence="7">The sequence shown here is derived from an EMBL/GenBank/DDBJ whole genome shotgun (WGS) entry which is preliminary data.</text>
</comment>
<protein>
    <submittedName>
        <fullName evidence="7">Uncharacterized protein</fullName>
    </submittedName>
</protein>
<evidence type="ECO:0000256" key="4">
    <source>
        <dbReference type="ARBA" id="ARBA00023065"/>
    </source>
</evidence>
<keyword evidence="6" id="KW-0066">ATP synthesis</keyword>
<dbReference type="AlphaFoldDB" id="A0A2H0UAC0"/>
<keyword evidence="3" id="KW-0375">Hydrogen ion transport</keyword>
<gene>
    <name evidence="7" type="ORF">COU19_00950</name>
</gene>
<evidence type="ECO:0000256" key="5">
    <source>
        <dbReference type="ARBA" id="ARBA00023136"/>
    </source>
</evidence>
<keyword evidence="2" id="KW-0813">Transport</keyword>
<evidence type="ECO:0000256" key="2">
    <source>
        <dbReference type="ARBA" id="ARBA00022448"/>
    </source>
</evidence>
<keyword evidence="5" id="KW-0472">Membrane</keyword>
<sequence>MKPRPSHYARAFVDSIASGTSGQAAREGLVRALAKNGDTHRLAQVVYEIEKIETQSHGGHMVQMEFAREPEKHLESTLHKQFTKDDLITIALNPSLIAGTRITLDESRELDLSLAGKMRALFTHY</sequence>
<dbReference type="GO" id="GO:0016020">
    <property type="term" value="C:membrane"/>
    <property type="evidence" value="ECO:0007669"/>
    <property type="project" value="UniProtKB-SubCell"/>
</dbReference>
<proteinExistence type="predicted"/>